<dbReference type="Proteomes" id="UP001560685">
    <property type="component" value="Unassembled WGS sequence"/>
</dbReference>
<sequence length="64" mass="6644">MKMGVFIVALTVLYWGVSSIAQSMLAAAEPCEVSQPMWAEAAPKSELQMAQAGVVTPSGLGCAE</sequence>
<reference evidence="1 2" key="1">
    <citation type="submission" date="2024-05" db="EMBL/GenBank/DDBJ databases">
        <title>Three bacterial strains, DH-69, EH-24, and ECK-19 isolated from coastal sediments.</title>
        <authorList>
            <person name="Ye Y.-Q."/>
            <person name="Du Z.-J."/>
        </authorList>
    </citation>
    <scope>NUCLEOTIDE SEQUENCE [LARGE SCALE GENOMIC DNA]</scope>
    <source>
        <strain evidence="1 2">ECK-19</strain>
    </source>
</reference>
<comment type="caution">
    <text evidence="1">The sequence shown here is derived from an EMBL/GenBank/DDBJ whole genome shotgun (WGS) entry which is preliminary data.</text>
</comment>
<dbReference type="EMBL" id="JBEHZE010000001">
    <property type="protein sequence ID" value="MEX6634177.1"/>
    <property type="molecule type" value="Genomic_DNA"/>
</dbReference>
<gene>
    <name evidence="1" type="ORF">ABFZ84_11540</name>
</gene>
<evidence type="ECO:0000313" key="1">
    <source>
        <dbReference type="EMBL" id="MEX6634177.1"/>
    </source>
</evidence>
<name>A0ABV3Z5T6_9PROT</name>
<protein>
    <submittedName>
        <fullName evidence="1">Uncharacterized protein</fullName>
    </submittedName>
</protein>
<proteinExistence type="predicted"/>
<keyword evidence="2" id="KW-1185">Reference proteome</keyword>
<organism evidence="1 2">
    <name type="scientific">Hyphococcus lacteus</name>
    <dbReference type="NCBI Taxonomy" id="3143536"/>
    <lineage>
        <taxon>Bacteria</taxon>
        <taxon>Pseudomonadati</taxon>
        <taxon>Pseudomonadota</taxon>
        <taxon>Alphaproteobacteria</taxon>
        <taxon>Parvularculales</taxon>
        <taxon>Parvularculaceae</taxon>
        <taxon>Hyphococcus</taxon>
    </lineage>
</organism>
<evidence type="ECO:0000313" key="2">
    <source>
        <dbReference type="Proteomes" id="UP001560685"/>
    </source>
</evidence>
<dbReference type="RefSeq" id="WP_369314167.1">
    <property type="nucleotide sequence ID" value="NZ_JBEHZE010000001.1"/>
</dbReference>
<accession>A0ABV3Z5T6</accession>